<protein>
    <submittedName>
        <fullName evidence="1">Uncharacterized protein</fullName>
    </submittedName>
</protein>
<keyword evidence="2" id="KW-1185">Reference proteome</keyword>
<dbReference type="EMBL" id="CCKQ01006769">
    <property type="protein sequence ID" value="CDW78090.1"/>
    <property type="molecule type" value="Genomic_DNA"/>
</dbReference>
<gene>
    <name evidence="1" type="primary">Contig9342.g9982</name>
    <name evidence="1" type="ORF">STYLEM_7061</name>
</gene>
<organism evidence="1 2">
    <name type="scientific">Stylonychia lemnae</name>
    <name type="common">Ciliate</name>
    <dbReference type="NCBI Taxonomy" id="5949"/>
    <lineage>
        <taxon>Eukaryota</taxon>
        <taxon>Sar</taxon>
        <taxon>Alveolata</taxon>
        <taxon>Ciliophora</taxon>
        <taxon>Intramacronucleata</taxon>
        <taxon>Spirotrichea</taxon>
        <taxon>Stichotrichia</taxon>
        <taxon>Sporadotrichida</taxon>
        <taxon>Oxytrichidae</taxon>
        <taxon>Stylonychinae</taxon>
        <taxon>Stylonychia</taxon>
    </lineage>
</organism>
<dbReference type="Proteomes" id="UP000039865">
    <property type="component" value="Unassembled WGS sequence"/>
</dbReference>
<proteinExistence type="predicted"/>
<evidence type="ECO:0000313" key="2">
    <source>
        <dbReference type="Proteomes" id="UP000039865"/>
    </source>
</evidence>
<dbReference type="AlphaFoldDB" id="A0A078A765"/>
<sequence length="585" mass="67322">MQLPIIFTDDNSQDTLVKNYFANALIIVEEKNIIIYGGSANINQPLPFVALYIFRQDNHKLVWANSYDLNYNKNSSLQYTLPAKLTSVESMVLKQYLIFLNQSYSRNEFIFVLNNGQDNDKELYIGISKISMNTGSPLNSVILKSQNNQFRRQQIAINENLQIYVCIQDQSLGVHLLQIDASFQKILKQFIQSLIILQLGKANQQWIFAFKVDLLTFNDKFGVSVQMKTLENTPYVGLSYIDQQVAFTCIEMNDDITGSFIVGYIQFDIGNDLLKKTKGFSLIEEANNFKSAKCVTMRIQESTGRIQMFYAVKTTNGRDLVLNTRTHYKNESVSNGVTFVAGSYLLYNWEPNVIVKHIMYHKILGQDYVVGNILYQSQDNKYQSMALLWVNGNKGYCYANLDSSSFSAVYYTFTENTITSNNIKILIMEVYNNITSPFQTFDQSYELIIKDKQLINAQNFYNSTLQKLAAKPYQTGDINILHITNNLQPIYDCYLNEKCRIPIGNFTLPNCTDAILINLTIQHDSWSNNPQQLLPLFKKEDFKLNQDLYLEFIPTNSVLIGEYETNFSVYNEIDGVQFTQKLEFE</sequence>
<reference evidence="1 2" key="1">
    <citation type="submission" date="2014-06" db="EMBL/GenBank/DDBJ databases">
        <authorList>
            <person name="Swart Estienne"/>
        </authorList>
    </citation>
    <scope>NUCLEOTIDE SEQUENCE [LARGE SCALE GENOMIC DNA]</scope>
    <source>
        <strain evidence="1 2">130c</strain>
    </source>
</reference>
<dbReference type="InParanoid" id="A0A078A765"/>
<evidence type="ECO:0000313" key="1">
    <source>
        <dbReference type="EMBL" id="CDW78090.1"/>
    </source>
</evidence>
<name>A0A078A765_STYLE</name>
<accession>A0A078A765</accession>